<sequence>MSLNLLYDVVQASLETVYMTAVSTILATLLGLPLGTLLFTSSRIKPHAWINRFTAGLINFTRSIPFIILLVALIPFTRLLIGTSIGINAAIVPLTIGAIPFYARLVDNIYQGLPGGLIETGFSMGADTWQMIKHILLPEAFPSLIQATTVTAIALVNYTAMAGTIGGGGLGDLAIRYGYQRFNSTVMIVTVIILVGIVQLLQMAGDRLTRRYTHC</sequence>
<gene>
    <name evidence="10" type="ORF">Lqui_1435</name>
</gene>
<dbReference type="STRING" id="45073.Lqui_1435"/>
<keyword evidence="5 8" id="KW-0812">Transmembrane</keyword>
<organism evidence="10 11">
    <name type="scientific">Legionella quinlivanii</name>
    <dbReference type="NCBI Taxonomy" id="45073"/>
    <lineage>
        <taxon>Bacteria</taxon>
        <taxon>Pseudomonadati</taxon>
        <taxon>Pseudomonadota</taxon>
        <taxon>Gammaproteobacteria</taxon>
        <taxon>Legionellales</taxon>
        <taxon>Legionellaceae</taxon>
        <taxon>Legionella</taxon>
    </lineage>
</organism>
<dbReference type="AlphaFoldDB" id="A0A0W0Y0P0"/>
<evidence type="ECO:0000256" key="8">
    <source>
        <dbReference type="RuleBase" id="RU363032"/>
    </source>
</evidence>
<comment type="similarity">
    <text evidence="2">Belongs to the binding-protein-dependent transport system permease family. CysTW subfamily.</text>
</comment>
<evidence type="ECO:0000313" key="10">
    <source>
        <dbReference type="EMBL" id="KTD50110.1"/>
    </source>
</evidence>
<evidence type="ECO:0000256" key="2">
    <source>
        <dbReference type="ARBA" id="ARBA00007069"/>
    </source>
</evidence>
<feature type="transmembrane region" description="Helical" evidence="8">
    <location>
        <begin position="182"/>
        <end position="201"/>
    </location>
</feature>
<feature type="transmembrane region" description="Helical" evidence="8">
    <location>
        <begin position="20"/>
        <end position="41"/>
    </location>
</feature>
<protein>
    <submittedName>
        <fullName evidence="10">ABC-type metal ion transport system, permease component</fullName>
    </submittedName>
</protein>
<comment type="subcellular location">
    <subcellularLocation>
        <location evidence="1 8">Cell membrane</location>
        <topology evidence="1 8">Multi-pass membrane protein</topology>
    </subcellularLocation>
</comment>
<accession>A0A0W0Y0P0</accession>
<keyword evidence="3 8" id="KW-0813">Transport</keyword>
<proteinExistence type="inferred from homology"/>
<evidence type="ECO:0000256" key="5">
    <source>
        <dbReference type="ARBA" id="ARBA00022692"/>
    </source>
</evidence>
<dbReference type="InterPro" id="IPR035906">
    <property type="entry name" value="MetI-like_sf"/>
</dbReference>
<evidence type="ECO:0000256" key="1">
    <source>
        <dbReference type="ARBA" id="ARBA00004651"/>
    </source>
</evidence>
<dbReference type="Pfam" id="PF00528">
    <property type="entry name" value="BPD_transp_1"/>
    <property type="match status" value="1"/>
</dbReference>
<dbReference type="SUPFAM" id="SSF161098">
    <property type="entry name" value="MetI-like"/>
    <property type="match status" value="1"/>
</dbReference>
<reference evidence="10 11" key="1">
    <citation type="submission" date="2015-11" db="EMBL/GenBank/DDBJ databases">
        <title>Genomic analysis of 38 Legionella species identifies large and diverse effector repertoires.</title>
        <authorList>
            <person name="Burstein D."/>
            <person name="Amaro F."/>
            <person name="Zusman T."/>
            <person name="Lifshitz Z."/>
            <person name="Cohen O."/>
            <person name="Gilbert J.A."/>
            <person name="Pupko T."/>
            <person name="Shuman H.A."/>
            <person name="Segal G."/>
        </authorList>
    </citation>
    <scope>NUCLEOTIDE SEQUENCE [LARGE SCALE GENOMIC DNA]</scope>
    <source>
        <strain evidence="10 11">CDC#1442-AUS-E</strain>
    </source>
</reference>
<feature type="domain" description="ABC transmembrane type-1" evidence="9">
    <location>
        <begin position="13"/>
        <end position="204"/>
    </location>
</feature>
<dbReference type="Proteomes" id="UP000054618">
    <property type="component" value="Unassembled WGS sequence"/>
</dbReference>
<dbReference type="PATRIC" id="fig|45073.5.peg.1513"/>
<dbReference type="GO" id="GO:0048473">
    <property type="term" value="P:D-methionine transmembrane transport"/>
    <property type="evidence" value="ECO:0007669"/>
    <property type="project" value="TreeGrafter"/>
</dbReference>
<dbReference type="NCBIfam" id="NF008049">
    <property type="entry name" value="PRK10782.1"/>
    <property type="match status" value="1"/>
</dbReference>
<dbReference type="RefSeq" id="WP_058507546.1">
    <property type="nucleotide sequence ID" value="NZ_CAAAIK010000001.1"/>
</dbReference>
<evidence type="ECO:0000256" key="6">
    <source>
        <dbReference type="ARBA" id="ARBA00022989"/>
    </source>
</evidence>
<name>A0A0W0Y0P0_9GAMM</name>
<feature type="transmembrane region" description="Helical" evidence="8">
    <location>
        <begin position="80"/>
        <end position="103"/>
    </location>
</feature>
<dbReference type="OrthoDB" id="9793490at2"/>
<dbReference type="Gene3D" id="1.10.3720.10">
    <property type="entry name" value="MetI-like"/>
    <property type="match status" value="1"/>
</dbReference>
<dbReference type="CDD" id="cd06261">
    <property type="entry name" value="TM_PBP2"/>
    <property type="match status" value="1"/>
</dbReference>
<dbReference type="InterPro" id="IPR000515">
    <property type="entry name" value="MetI-like"/>
</dbReference>
<keyword evidence="4" id="KW-1003">Cell membrane</keyword>
<evidence type="ECO:0000256" key="4">
    <source>
        <dbReference type="ARBA" id="ARBA00022475"/>
    </source>
</evidence>
<dbReference type="PANTHER" id="PTHR30450">
    <property type="entry name" value="ABC TRANSPORTER PERMEASE"/>
    <property type="match status" value="1"/>
</dbReference>
<dbReference type="PANTHER" id="PTHR30450:SF1">
    <property type="entry name" value="D-METHIONINE TRANSPORT SYSTEM PERMEASE PROTEIN METI-RELATED"/>
    <property type="match status" value="1"/>
</dbReference>
<dbReference type="PROSITE" id="PS50928">
    <property type="entry name" value="ABC_TM1"/>
    <property type="match status" value="1"/>
</dbReference>
<dbReference type="FunFam" id="1.10.3720.10:FF:000002">
    <property type="entry name" value="D-methionine ABC transporter permease MetI"/>
    <property type="match status" value="1"/>
</dbReference>
<keyword evidence="11" id="KW-1185">Reference proteome</keyword>
<evidence type="ECO:0000256" key="7">
    <source>
        <dbReference type="ARBA" id="ARBA00023136"/>
    </source>
</evidence>
<keyword evidence="7 8" id="KW-0472">Membrane</keyword>
<dbReference type="EMBL" id="LNYS01000008">
    <property type="protein sequence ID" value="KTD50110.1"/>
    <property type="molecule type" value="Genomic_DNA"/>
</dbReference>
<keyword evidence="6 8" id="KW-1133">Transmembrane helix</keyword>
<dbReference type="InterPro" id="IPR051322">
    <property type="entry name" value="AA_ABC_Transporter_Permease"/>
</dbReference>
<evidence type="ECO:0000313" key="11">
    <source>
        <dbReference type="Proteomes" id="UP000054618"/>
    </source>
</evidence>
<dbReference type="GO" id="GO:0005886">
    <property type="term" value="C:plasma membrane"/>
    <property type="evidence" value="ECO:0007669"/>
    <property type="project" value="UniProtKB-SubCell"/>
</dbReference>
<evidence type="ECO:0000259" key="9">
    <source>
        <dbReference type="PROSITE" id="PS50928"/>
    </source>
</evidence>
<feature type="transmembrane region" description="Helical" evidence="8">
    <location>
        <begin position="53"/>
        <end position="74"/>
    </location>
</feature>
<comment type="caution">
    <text evidence="10">The sequence shown here is derived from an EMBL/GenBank/DDBJ whole genome shotgun (WGS) entry which is preliminary data.</text>
</comment>
<evidence type="ECO:0000256" key="3">
    <source>
        <dbReference type="ARBA" id="ARBA00022448"/>
    </source>
</evidence>